<evidence type="ECO:0000313" key="2">
    <source>
        <dbReference type="EMBL" id="KAJ1100535.1"/>
    </source>
</evidence>
<comment type="caution">
    <text evidence="2">The sequence shown here is derived from an EMBL/GenBank/DDBJ whole genome shotgun (WGS) entry which is preliminary data.</text>
</comment>
<name>A0AAV7MJX4_PLEWA</name>
<proteinExistence type="predicted"/>
<dbReference type="AlphaFoldDB" id="A0AAV7MJX4"/>
<accession>A0AAV7MJX4</accession>
<reference evidence="2" key="1">
    <citation type="journal article" date="2022" name="bioRxiv">
        <title>Sequencing and chromosome-scale assembly of the giantPleurodeles waltlgenome.</title>
        <authorList>
            <person name="Brown T."/>
            <person name="Elewa A."/>
            <person name="Iarovenko S."/>
            <person name="Subramanian E."/>
            <person name="Araus A.J."/>
            <person name="Petzold A."/>
            <person name="Susuki M."/>
            <person name="Suzuki K.-i.T."/>
            <person name="Hayashi T."/>
            <person name="Toyoda A."/>
            <person name="Oliveira C."/>
            <person name="Osipova E."/>
            <person name="Leigh N.D."/>
            <person name="Simon A."/>
            <person name="Yun M.H."/>
        </authorList>
    </citation>
    <scope>NUCLEOTIDE SEQUENCE</scope>
    <source>
        <strain evidence="2">20211129_DDA</strain>
        <tissue evidence="2">Liver</tissue>
    </source>
</reference>
<dbReference type="Proteomes" id="UP001066276">
    <property type="component" value="Chromosome 10"/>
</dbReference>
<feature type="compositionally biased region" description="Acidic residues" evidence="1">
    <location>
        <begin position="176"/>
        <end position="193"/>
    </location>
</feature>
<protein>
    <submittedName>
        <fullName evidence="2">Uncharacterized protein</fullName>
    </submittedName>
</protein>
<evidence type="ECO:0000256" key="1">
    <source>
        <dbReference type="SAM" id="MobiDB-lite"/>
    </source>
</evidence>
<dbReference type="EMBL" id="JANPWB010000014">
    <property type="protein sequence ID" value="KAJ1100535.1"/>
    <property type="molecule type" value="Genomic_DNA"/>
</dbReference>
<gene>
    <name evidence="2" type="ORF">NDU88_005617</name>
</gene>
<keyword evidence="3" id="KW-1185">Reference proteome</keyword>
<sequence>MTLVSLGNSEMVQRILVPENNKMYRQWVTINGQRVEALRETGASVNTVGSYLVSEKQMHPHVLHQVVAVDSSEHLCRLAQVPFEWGVSGALRVAVNPTMPVECLNSKDLEDSPLKEIEHRSHLEMLGLPGCVCVCVRSMAARQGYQETLEPERVVRVSARRKKGKGHWKLAPEDPTVWEEVEPEGDALEPTGE</sequence>
<feature type="region of interest" description="Disordered" evidence="1">
    <location>
        <begin position="161"/>
        <end position="193"/>
    </location>
</feature>
<evidence type="ECO:0000313" key="3">
    <source>
        <dbReference type="Proteomes" id="UP001066276"/>
    </source>
</evidence>
<organism evidence="2 3">
    <name type="scientific">Pleurodeles waltl</name>
    <name type="common">Iberian ribbed newt</name>
    <dbReference type="NCBI Taxonomy" id="8319"/>
    <lineage>
        <taxon>Eukaryota</taxon>
        <taxon>Metazoa</taxon>
        <taxon>Chordata</taxon>
        <taxon>Craniata</taxon>
        <taxon>Vertebrata</taxon>
        <taxon>Euteleostomi</taxon>
        <taxon>Amphibia</taxon>
        <taxon>Batrachia</taxon>
        <taxon>Caudata</taxon>
        <taxon>Salamandroidea</taxon>
        <taxon>Salamandridae</taxon>
        <taxon>Pleurodelinae</taxon>
        <taxon>Pleurodeles</taxon>
    </lineage>
</organism>